<evidence type="ECO:0000256" key="10">
    <source>
        <dbReference type="RuleBase" id="RU004504"/>
    </source>
</evidence>
<evidence type="ECO:0000256" key="5">
    <source>
        <dbReference type="ARBA" id="ARBA00022723"/>
    </source>
</evidence>
<dbReference type="NCBIfam" id="NF002806">
    <property type="entry name" value="PRK02948.1"/>
    <property type="match status" value="1"/>
</dbReference>
<dbReference type="GO" id="GO:0046872">
    <property type="term" value="F:metal ion binding"/>
    <property type="evidence" value="ECO:0007669"/>
    <property type="project" value="UniProtKB-KW"/>
</dbReference>
<dbReference type="InterPro" id="IPR015421">
    <property type="entry name" value="PyrdxlP-dep_Trfase_major"/>
</dbReference>
<gene>
    <name evidence="12" type="ORF">T472_0200800</name>
</gene>
<dbReference type="InterPro" id="IPR020578">
    <property type="entry name" value="Aminotrans_V_PyrdxlP_BS"/>
</dbReference>
<dbReference type="Pfam" id="PF00266">
    <property type="entry name" value="Aminotran_5"/>
    <property type="match status" value="1"/>
</dbReference>
<keyword evidence="13" id="KW-1185">Reference proteome</keyword>
<evidence type="ECO:0000256" key="6">
    <source>
        <dbReference type="ARBA" id="ARBA00022898"/>
    </source>
</evidence>
<evidence type="ECO:0000256" key="9">
    <source>
        <dbReference type="ARBA" id="ARBA00050776"/>
    </source>
</evidence>
<dbReference type="Gene3D" id="1.10.260.50">
    <property type="match status" value="1"/>
</dbReference>
<keyword evidence="8" id="KW-0411">Iron-sulfur</keyword>
<dbReference type="InterPro" id="IPR015422">
    <property type="entry name" value="PyrdxlP-dep_Trfase_small"/>
</dbReference>
<evidence type="ECO:0000256" key="8">
    <source>
        <dbReference type="ARBA" id="ARBA00023014"/>
    </source>
</evidence>
<dbReference type="Proteomes" id="UP000017747">
    <property type="component" value="Unassembled WGS sequence"/>
</dbReference>
<dbReference type="InterPro" id="IPR016454">
    <property type="entry name" value="Cysteine_dSase"/>
</dbReference>
<dbReference type="RefSeq" id="WP_023386930.1">
    <property type="nucleotide sequence ID" value="NZ_AXUN02000009.1"/>
</dbReference>
<evidence type="ECO:0000313" key="12">
    <source>
        <dbReference type="EMBL" id="ETA82498.1"/>
    </source>
</evidence>
<evidence type="ECO:0000256" key="7">
    <source>
        <dbReference type="ARBA" id="ARBA00023004"/>
    </source>
</evidence>
<feature type="domain" description="Aminotransferase class V" evidence="11">
    <location>
        <begin position="5"/>
        <end position="366"/>
    </location>
</feature>
<dbReference type="Gene3D" id="3.90.1150.10">
    <property type="entry name" value="Aspartate Aminotransferase, domain 1"/>
    <property type="match status" value="1"/>
</dbReference>
<comment type="cofactor">
    <cofactor evidence="1 10">
        <name>pyridoxal 5'-phosphate</name>
        <dbReference type="ChEBI" id="CHEBI:597326"/>
    </cofactor>
</comment>
<dbReference type="EC" id="2.8.1.7" evidence="3"/>
<organism evidence="12 13">
    <name type="scientific">Youngiibacter fragilis 232.1</name>
    <dbReference type="NCBI Taxonomy" id="994573"/>
    <lineage>
        <taxon>Bacteria</taxon>
        <taxon>Bacillati</taxon>
        <taxon>Bacillota</taxon>
        <taxon>Clostridia</taxon>
        <taxon>Eubacteriales</taxon>
        <taxon>Clostridiaceae</taxon>
        <taxon>Youngiibacter</taxon>
    </lineage>
</organism>
<dbReference type="SUPFAM" id="SSF53383">
    <property type="entry name" value="PLP-dependent transferases"/>
    <property type="match status" value="1"/>
</dbReference>
<keyword evidence="5" id="KW-0479">Metal-binding</keyword>
<evidence type="ECO:0000259" key="11">
    <source>
        <dbReference type="Pfam" id="PF00266"/>
    </source>
</evidence>
<dbReference type="FunFam" id="3.40.640.10:FF:000084">
    <property type="entry name" value="IscS-like cysteine desulfurase"/>
    <property type="match status" value="1"/>
</dbReference>
<comment type="caution">
    <text evidence="12">The sequence shown here is derived from an EMBL/GenBank/DDBJ whole genome shotgun (WGS) entry which is preliminary data.</text>
</comment>
<evidence type="ECO:0000256" key="3">
    <source>
        <dbReference type="ARBA" id="ARBA00012239"/>
    </source>
</evidence>
<proteinExistence type="inferred from homology"/>
<comment type="catalytic activity">
    <reaction evidence="9">
        <text>(sulfur carrier)-H + L-cysteine = (sulfur carrier)-SH + L-alanine</text>
        <dbReference type="Rhea" id="RHEA:43892"/>
        <dbReference type="Rhea" id="RHEA-COMP:14737"/>
        <dbReference type="Rhea" id="RHEA-COMP:14739"/>
        <dbReference type="ChEBI" id="CHEBI:29917"/>
        <dbReference type="ChEBI" id="CHEBI:35235"/>
        <dbReference type="ChEBI" id="CHEBI:57972"/>
        <dbReference type="ChEBI" id="CHEBI:64428"/>
        <dbReference type="EC" id="2.8.1.7"/>
    </reaction>
</comment>
<evidence type="ECO:0000256" key="2">
    <source>
        <dbReference type="ARBA" id="ARBA00006490"/>
    </source>
</evidence>
<dbReference type="STRING" id="994573.T472_0200800"/>
<keyword evidence="6" id="KW-0663">Pyridoxal phosphate</keyword>
<dbReference type="GO" id="GO:0051536">
    <property type="term" value="F:iron-sulfur cluster binding"/>
    <property type="evidence" value="ECO:0007669"/>
    <property type="project" value="UniProtKB-KW"/>
</dbReference>
<dbReference type="EMBL" id="AXUN02000009">
    <property type="protein sequence ID" value="ETA82498.1"/>
    <property type="molecule type" value="Genomic_DNA"/>
</dbReference>
<dbReference type="InterPro" id="IPR000192">
    <property type="entry name" value="Aminotrans_V_dom"/>
</dbReference>
<dbReference type="PIRSF" id="PIRSF005572">
    <property type="entry name" value="NifS"/>
    <property type="match status" value="1"/>
</dbReference>
<dbReference type="AlphaFoldDB" id="V7I9I1"/>
<dbReference type="InterPro" id="IPR015424">
    <property type="entry name" value="PyrdxlP-dep_Trfase"/>
</dbReference>
<dbReference type="OrthoDB" id="9808002at2"/>
<protein>
    <recommendedName>
        <fullName evidence="3">cysteine desulfurase</fullName>
        <ecNumber evidence="3">2.8.1.7</ecNumber>
    </recommendedName>
</protein>
<comment type="similarity">
    <text evidence="2">Belongs to the class-V pyridoxal-phosphate-dependent aminotransferase family. NifS/IscS subfamily.</text>
</comment>
<dbReference type="PATRIC" id="fig|994573.3.peg.141"/>
<evidence type="ECO:0000313" key="13">
    <source>
        <dbReference type="Proteomes" id="UP000017747"/>
    </source>
</evidence>
<accession>V7I9I1</accession>
<reference evidence="12 13" key="1">
    <citation type="journal article" date="2014" name="Genome Announc.">
        <title>Genome Sequence of Youngiibacter fragilis, the Type Strain of the Genus Youngiibacter.</title>
        <authorList>
            <person name="Wawrik C.B."/>
            <person name="Callaghan A.V."/>
            <person name="Stamps B.W."/>
            <person name="Wawrik B."/>
        </authorList>
    </citation>
    <scope>NUCLEOTIDE SEQUENCE [LARGE SCALE GENOMIC DNA]</scope>
    <source>
        <strain evidence="12 13">232.1</strain>
    </source>
</reference>
<dbReference type="eggNOG" id="COG1104">
    <property type="taxonomic scope" value="Bacteria"/>
</dbReference>
<dbReference type="GO" id="GO:0031071">
    <property type="term" value="F:cysteine desulfurase activity"/>
    <property type="evidence" value="ECO:0007669"/>
    <property type="project" value="UniProtKB-EC"/>
</dbReference>
<keyword evidence="7" id="KW-0408">Iron</keyword>
<evidence type="ECO:0000256" key="4">
    <source>
        <dbReference type="ARBA" id="ARBA00022679"/>
    </source>
</evidence>
<dbReference type="PANTHER" id="PTHR11601:SF34">
    <property type="entry name" value="CYSTEINE DESULFURASE"/>
    <property type="match status" value="1"/>
</dbReference>
<keyword evidence="4" id="KW-0808">Transferase</keyword>
<name>V7I9I1_9CLOT</name>
<evidence type="ECO:0000256" key="1">
    <source>
        <dbReference type="ARBA" id="ARBA00001933"/>
    </source>
</evidence>
<dbReference type="PROSITE" id="PS00595">
    <property type="entry name" value="AA_TRANSFER_CLASS_5"/>
    <property type="match status" value="1"/>
</dbReference>
<dbReference type="PANTHER" id="PTHR11601">
    <property type="entry name" value="CYSTEINE DESULFURYLASE FAMILY MEMBER"/>
    <property type="match status" value="1"/>
</dbReference>
<dbReference type="Gene3D" id="3.40.640.10">
    <property type="entry name" value="Type I PLP-dependent aspartate aminotransferase-like (Major domain)"/>
    <property type="match status" value="1"/>
</dbReference>
<sequence>MTNLIYMDHAATTKIDSRAFEAMVPFLTEDYGNPSSIYSISRNPKAAVRKARDIVARAINARSFEVYFTSGGTEANNWAIKGIARANQSKGKHIISQKTEHHAVLSALESLKKEGFEITLLNVDNEGLISTMDLMQKIRPDTVLVTIMTANNEIGTLQPVGEIGRICREKGVYFHTDAVQAVGAINLDVEDMCIDALSISAHKFYGPKGTGALFVRGGILIDNLLDGGSQEKGRRAGTENVAGIAGMAKALEIALELGDEENLRISRLRDKLSDGLLQLPFTKLNGPSGAMRLPNNVNVSFDGIEGEELLVSLDIAGLMASSGSACTSGALDPSHVLMAIGNDKELSRGSLRLTLGRENTDEDVEKAIRIIDETISRQRALRNGRNR</sequence>